<name>A0ABU8RVD5_9SPHN</name>
<dbReference type="Proteomes" id="UP001361239">
    <property type="component" value="Unassembled WGS sequence"/>
</dbReference>
<keyword evidence="1" id="KW-1133">Transmembrane helix</keyword>
<feature type="transmembrane region" description="Helical" evidence="1">
    <location>
        <begin position="352"/>
        <end position="369"/>
    </location>
</feature>
<evidence type="ECO:0008006" key="4">
    <source>
        <dbReference type="Google" id="ProtNLM"/>
    </source>
</evidence>
<feature type="transmembrane region" description="Helical" evidence="1">
    <location>
        <begin position="7"/>
        <end position="31"/>
    </location>
</feature>
<feature type="transmembrane region" description="Helical" evidence="1">
    <location>
        <begin position="316"/>
        <end position="340"/>
    </location>
</feature>
<gene>
    <name evidence="2" type="ORF">WG901_10400</name>
</gene>
<dbReference type="EMBL" id="JBBHJZ010000002">
    <property type="protein sequence ID" value="MEJ5977045.1"/>
    <property type="molecule type" value="Genomic_DNA"/>
</dbReference>
<evidence type="ECO:0000256" key="1">
    <source>
        <dbReference type="SAM" id="Phobius"/>
    </source>
</evidence>
<dbReference type="RefSeq" id="WP_339586998.1">
    <property type="nucleotide sequence ID" value="NZ_JBBHJZ010000002.1"/>
</dbReference>
<proteinExistence type="predicted"/>
<feature type="transmembrane region" description="Helical" evidence="1">
    <location>
        <begin position="135"/>
        <end position="163"/>
    </location>
</feature>
<feature type="transmembrane region" description="Helical" evidence="1">
    <location>
        <begin position="101"/>
        <end position="123"/>
    </location>
</feature>
<sequence>MKRGLPSFIVLEYCLAALVACGFIYDFWFFFENQYFPQPMFYDVGDTWMDWFNPADFSHRPGAYDTYKTIYPPLTYVILNLITQGSCYENGGAGLGRECDVLGIASLHLIYVLCIFLTAKVFLKIDRRTALPRSIAVSIGLPMLWALDRGNVILITYIFVLLAYGPLLKSARVRWLFAGMAINMKIYLIGALAAQLLHRRWRWAEGALIATVLVYLLTYAAFGTGSPLEIFENITSFAEGLVINNPLDIWMASSLLPLQELMRSEIFPTALYFGSDAVTVISFIIPIIMRTAQALIAFAALACLVRPEAVPRYRMLTLSIGIALLSTEVSSYTQILVLLFCFMEPSRGGLRRAAILIGYLICIPLDINVDRLPVLVKESFFFQRPILVEYVVQIGPFIRPVLTLAIPVLLSLRTIADVWIDIRQQGWATRWRFRRDANPLPWIQRPRPPQAA</sequence>
<reference evidence="2 3" key="1">
    <citation type="submission" date="2024-03" db="EMBL/GenBank/DDBJ databases">
        <authorList>
            <person name="Jo J.-H."/>
        </authorList>
    </citation>
    <scope>NUCLEOTIDE SEQUENCE [LARGE SCALE GENOMIC DNA]</scope>
    <source>
        <strain evidence="2 3">PS1R-30</strain>
    </source>
</reference>
<evidence type="ECO:0000313" key="3">
    <source>
        <dbReference type="Proteomes" id="UP001361239"/>
    </source>
</evidence>
<feature type="transmembrane region" description="Helical" evidence="1">
    <location>
        <begin position="175"/>
        <end position="196"/>
    </location>
</feature>
<feature type="transmembrane region" description="Helical" evidence="1">
    <location>
        <begin position="203"/>
        <end position="222"/>
    </location>
</feature>
<feature type="transmembrane region" description="Helical" evidence="1">
    <location>
        <begin position="277"/>
        <end position="304"/>
    </location>
</feature>
<protein>
    <recommendedName>
        <fullName evidence="4">DUF2029 domain-containing protein</fullName>
    </recommendedName>
</protein>
<keyword evidence="3" id="KW-1185">Reference proteome</keyword>
<keyword evidence="1" id="KW-0472">Membrane</keyword>
<keyword evidence="1" id="KW-0812">Transmembrane</keyword>
<organism evidence="2 3">
    <name type="scientific">Novosphingobium anseongense</name>
    <dbReference type="NCBI Taxonomy" id="3133436"/>
    <lineage>
        <taxon>Bacteria</taxon>
        <taxon>Pseudomonadati</taxon>
        <taxon>Pseudomonadota</taxon>
        <taxon>Alphaproteobacteria</taxon>
        <taxon>Sphingomonadales</taxon>
        <taxon>Sphingomonadaceae</taxon>
        <taxon>Novosphingobium</taxon>
    </lineage>
</organism>
<evidence type="ECO:0000313" key="2">
    <source>
        <dbReference type="EMBL" id="MEJ5977045.1"/>
    </source>
</evidence>
<accession>A0ABU8RVD5</accession>
<comment type="caution">
    <text evidence="2">The sequence shown here is derived from an EMBL/GenBank/DDBJ whole genome shotgun (WGS) entry which is preliminary data.</text>
</comment>